<accession>A0A672Z2P3</accession>
<proteinExistence type="predicted"/>
<dbReference type="Ensembl" id="ENSSORT00005011358.1">
    <property type="protein sequence ID" value="ENSSORP00005010984.1"/>
    <property type="gene ID" value="ENSSORG00005005937.1"/>
</dbReference>
<dbReference type="InParanoid" id="A0A672Z2P3"/>
<dbReference type="Gene3D" id="2.30.29.30">
    <property type="entry name" value="Pleckstrin-homology domain (PH domain)/Phosphotyrosine-binding domain (PTB)"/>
    <property type="match status" value="1"/>
</dbReference>
<keyword evidence="2" id="KW-1185">Reference proteome</keyword>
<dbReference type="GO" id="GO:0043410">
    <property type="term" value="P:positive regulation of MAPK cascade"/>
    <property type="evidence" value="ECO:0007669"/>
    <property type="project" value="TreeGrafter"/>
</dbReference>
<sequence>GGGGALIILTAFLYKSQQQQCFSLVLFCRLQQKTWRKVWTVLFKPSSTGVGRLELCNICDSPMTDQKKAGRLKPPERKVVRLSDCLSITSAPKESCPSQCTAFYLNTTICTYTLASDTSQDWISALCLLAFQVTPLNLQL</sequence>
<dbReference type="Proteomes" id="UP000472271">
    <property type="component" value="Chromosome 10"/>
</dbReference>
<reference evidence="1" key="3">
    <citation type="submission" date="2025-09" db="UniProtKB">
        <authorList>
            <consortium name="Ensembl"/>
        </authorList>
    </citation>
    <scope>IDENTIFICATION</scope>
</reference>
<reference evidence="1" key="1">
    <citation type="submission" date="2019-06" db="EMBL/GenBank/DDBJ databases">
        <authorList>
            <consortium name="Wellcome Sanger Institute Data Sharing"/>
        </authorList>
    </citation>
    <scope>NUCLEOTIDE SEQUENCE [LARGE SCALE GENOMIC DNA]</scope>
</reference>
<reference evidence="1" key="2">
    <citation type="submission" date="2025-08" db="UniProtKB">
        <authorList>
            <consortium name="Ensembl"/>
        </authorList>
    </citation>
    <scope>IDENTIFICATION</scope>
</reference>
<dbReference type="GO" id="GO:0007265">
    <property type="term" value="P:Ras protein signal transduction"/>
    <property type="evidence" value="ECO:0007669"/>
    <property type="project" value="TreeGrafter"/>
</dbReference>
<dbReference type="InterPro" id="IPR011993">
    <property type="entry name" value="PH-like_dom_sf"/>
</dbReference>
<evidence type="ECO:0000313" key="2">
    <source>
        <dbReference type="Proteomes" id="UP000472271"/>
    </source>
</evidence>
<dbReference type="PANTHER" id="PTHR21258">
    <property type="entry name" value="DOCKING PROTEIN RELATED"/>
    <property type="match status" value="1"/>
</dbReference>
<name>A0A672Z2P3_9TELE</name>
<evidence type="ECO:0000313" key="1">
    <source>
        <dbReference type="Ensembl" id="ENSSORP00005010984.1"/>
    </source>
</evidence>
<protein>
    <recommendedName>
        <fullName evidence="3">PH domain-containing protein</fullName>
    </recommendedName>
</protein>
<dbReference type="SUPFAM" id="SSF50729">
    <property type="entry name" value="PH domain-like"/>
    <property type="match status" value="1"/>
</dbReference>
<dbReference type="GO" id="GO:0005737">
    <property type="term" value="C:cytoplasm"/>
    <property type="evidence" value="ECO:0007669"/>
    <property type="project" value="TreeGrafter"/>
</dbReference>
<dbReference type="GO" id="GO:0007169">
    <property type="term" value="P:cell surface receptor protein tyrosine kinase signaling pathway"/>
    <property type="evidence" value="ECO:0007669"/>
    <property type="project" value="TreeGrafter"/>
</dbReference>
<organism evidence="1 2">
    <name type="scientific">Sphaeramia orbicularis</name>
    <name type="common">orbiculate cardinalfish</name>
    <dbReference type="NCBI Taxonomy" id="375764"/>
    <lineage>
        <taxon>Eukaryota</taxon>
        <taxon>Metazoa</taxon>
        <taxon>Chordata</taxon>
        <taxon>Craniata</taxon>
        <taxon>Vertebrata</taxon>
        <taxon>Euteleostomi</taxon>
        <taxon>Actinopterygii</taxon>
        <taxon>Neopterygii</taxon>
        <taxon>Teleostei</taxon>
        <taxon>Neoteleostei</taxon>
        <taxon>Acanthomorphata</taxon>
        <taxon>Gobiaria</taxon>
        <taxon>Kurtiformes</taxon>
        <taxon>Apogonoidei</taxon>
        <taxon>Apogonidae</taxon>
        <taxon>Apogoninae</taxon>
        <taxon>Sphaeramia</taxon>
    </lineage>
</organism>
<evidence type="ECO:0008006" key="3">
    <source>
        <dbReference type="Google" id="ProtNLM"/>
    </source>
</evidence>
<dbReference type="AlphaFoldDB" id="A0A672Z2P3"/>
<dbReference type="InterPro" id="IPR050996">
    <property type="entry name" value="Docking_Protein_DOK"/>
</dbReference>
<dbReference type="PANTHER" id="PTHR21258:SF58">
    <property type="entry name" value="DOCKING PROTEIN 3-LIKE"/>
    <property type="match status" value="1"/>
</dbReference>